<keyword evidence="2" id="KW-1185">Reference proteome</keyword>
<comment type="caution">
    <text evidence="1">The sequence shown here is derived from an EMBL/GenBank/DDBJ whole genome shotgun (WGS) entry which is preliminary data.</text>
</comment>
<dbReference type="Proteomes" id="UP001501565">
    <property type="component" value="Unassembled WGS sequence"/>
</dbReference>
<organism evidence="1 2">
    <name type="scientific">Litoribacillus peritrichatus</name>
    <dbReference type="NCBI Taxonomy" id="718191"/>
    <lineage>
        <taxon>Bacteria</taxon>
        <taxon>Pseudomonadati</taxon>
        <taxon>Pseudomonadota</taxon>
        <taxon>Gammaproteobacteria</taxon>
        <taxon>Oceanospirillales</taxon>
        <taxon>Oceanospirillaceae</taxon>
        <taxon>Litoribacillus</taxon>
    </lineage>
</organism>
<reference evidence="2" key="1">
    <citation type="journal article" date="2019" name="Int. J. Syst. Evol. Microbiol.">
        <title>The Global Catalogue of Microorganisms (GCM) 10K type strain sequencing project: providing services to taxonomists for standard genome sequencing and annotation.</title>
        <authorList>
            <consortium name="The Broad Institute Genomics Platform"/>
            <consortium name="The Broad Institute Genome Sequencing Center for Infectious Disease"/>
            <person name="Wu L."/>
            <person name="Ma J."/>
        </authorList>
    </citation>
    <scope>NUCLEOTIDE SEQUENCE [LARGE SCALE GENOMIC DNA]</scope>
    <source>
        <strain evidence="2">JCM 17551</strain>
    </source>
</reference>
<dbReference type="EMBL" id="BAABBN010000012">
    <property type="protein sequence ID" value="GAA3936837.1"/>
    <property type="molecule type" value="Genomic_DNA"/>
</dbReference>
<evidence type="ECO:0000313" key="2">
    <source>
        <dbReference type="Proteomes" id="UP001501565"/>
    </source>
</evidence>
<name>A0ABP7N4F5_9GAMM</name>
<evidence type="ECO:0000313" key="1">
    <source>
        <dbReference type="EMBL" id="GAA3936837.1"/>
    </source>
</evidence>
<gene>
    <name evidence="1" type="ORF">GCM10022277_36520</name>
</gene>
<dbReference type="RefSeq" id="WP_344800057.1">
    <property type="nucleotide sequence ID" value="NZ_BAABBN010000012.1"/>
</dbReference>
<protein>
    <submittedName>
        <fullName evidence="1">Uncharacterized protein</fullName>
    </submittedName>
</protein>
<proteinExistence type="predicted"/>
<dbReference type="Gene3D" id="3.40.390.70">
    <property type="match status" value="1"/>
</dbReference>
<accession>A0ABP7N4F5</accession>
<sequence>MESSKVKFLKIGIIVSVVAALLLNVSFGKNNITKQQIRDKFFIDITQMQSKQELPVEMFQQYQSIQFQQSTEEEISKTLSILPDALEKYPSNILKNTLGNITLFKTLIVDSIGFAGTYGNQQIFISTLNPEYVEATLHHELSTLLILKYPFKQTDWINSSSSSIPYQLSFEPSSLDYTAITNETLFQEGYLSHYSTQDPENDLNMYAETIFSNPEGMSQLVATYPKIKERYQIVKAFYLSIDTGFKPVFDRIDQ</sequence>